<dbReference type="Gene3D" id="2.60.120.920">
    <property type="match status" value="1"/>
</dbReference>
<feature type="region of interest" description="Disordered" evidence="2">
    <location>
        <begin position="379"/>
        <end position="439"/>
    </location>
</feature>
<feature type="region of interest" description="Disordered" evidence="2">
    <location>
        <begin position="330"/>
        <end position="361"/>
    </location>
</feature>
<dbReference type="InterPro" id="IPR050618">
    <property type="entry name" value="Ubq-SigPath_Reg"/>
</dbReference>
<evidence type="ECO:0000259" key="4">
    <source>
        <dbReference type="PROSITE" id="PS50897"/>
    </source>
</evidence>
<dbReference type="EMBL" id="JAODUP010000035">
    <property type="protein sequence ID" value="KAK2166804.1"/>
    <property type="molecule type" value="Genomic_DNA"/>
</dbReference>
<gene>
    <name evidence="5" type="ORF">LSH36_35g07048</name>
</gene>
<dbReference type="FunFam" id="2.60.120.920:FF:000011">
    <property type="entry name" value="RAN binding protein 10"/>
    <property type="match status" value="1"/>
</dbReference>
<dbReference type="InterPro" id="IPR013320">
    <property type="entry name" value="ConA-like_dom_sf"/>
</dbReference>
<evidence type="ECO:0000313" key="6">
    <source>
        <dbReference type="Proteomes" id="UP001208570"/>
    </source>
</evidence>
<feature type="compositionally biased region" description="Low complexity" evidence="2">
    <location>
        <begin position="414"/>
        <end position="436"/>
    </location>
</feature>
<feature type="compositionally biased region" description="Low complexity" evidence="2">
    <location>
        <begin position="387"/>
        <end position="400"/>
    </location>
</feature>
<comment type="caution">
    <text evidence="5">The sequence shown here is derived from an EMBL/GenBank/DDBJ whole genome shotgun (WGS) entry which is preliminary data.</text>
</comment>
<sequence>MAMASTSAGDGITSSRVSPQDRLTVLYPAVNEEETPLPRSWSPKDKYSYIVLSQNNLRVHYKGVGKNHRDAASVRATHPIPPSCGIYYFEVKIISKGRDGYMGIGLSAQGVNMNRLPGWDKQSYGYHGDDGHSFCSSGTGQPYGPTFTTGDVIGCCVNLIDSTCFYTKNGVNLGIAFRELPANLYPTVGLQTPGEIVEANFGQSPFVFDIEDYMKEWRMKTKQMIERFPVSDNQGEWQTTLQKIVSTYLVHHGYCATAESFARSTGQSFEEELQSMKSRQSIQKLVLAGRMGEAIKTTQELYPGLLERNANLLFMLKCRQFIEMVNGTDSEVRPRHNSPIHSGQPSPYMSPVHAPVAPQRGSSLGLTHLATQTGHIAAAVPAKSHSGHSSSPSGSTTSSHNIIPGSQQPHIPMSSSSSSSSSMFSSNSSSSGSNNSVTDLTTVNEEDLNAVNAALNGNPHLIMSDRIADNEVDMDIDSNDTTSATKTLSNGTTSASNGTCLNGAGFDDDQDDDMDVDPVSSRRQLCGGSPAAVDRMLQFGRELYAMNEQLKREYGTNEANKKVLRDAFSLLAYSDPWNSPVGYQLDPVEREPVCAALNSAILDSHGLPKQPPLELAIAQASQCIQLMSTAGIGSCAFASVSQYLR</sequence>
<reference evidence="5" key="1">
    <citation type="journal article" date="2023" name="Mol. Biol. Evol.">
        <title>Third-Generation Sequencing Reveals the Adaptive Role of the Epigenome in Three Deep-Sea Polychaetes.</title>
        <authorList>
            <person name="Perez M."/>
            <person name="Aroh O."/>
            <person name="Sun Y."/>
            <person name="Lan Y."/>
            <person name="Juniper S.K."/>
            <person name="Young C.R."/>
            <person name="Angers B."/>
            <person name="Qian P.Y."/>
        </authorList>
    </citation>
    <scope>NUCLEOTIDE SEQUENCE</scope>
    <source>
        <strain evidence="5">P08H-3</strain>
    </source>
</reference>
<evidence type="ECO:0000256" key="1">
    <source>
        <dbReference type="ARBA" id="ARBA00006535"/>
    </source>
</evidence>
<dbReference type="InterPro" id="IPR006595">
    <property type="entry name" value="CTLH_C"/>
</dbReference>
<dbReference type="InterPro" id="IPR024964">
    <property type="entry name" value="CTLH/CRA"/>
</dbReference>
<dbReference type="SUPFAM" id="SSF49899">
    <property type="entry name" value="Concanavalin A-like lectins/glucanases"/>
    <property type="match status" value="1"/>
</dbReference>
<dbReference type="PROSITE" id="PS50897">
    <property type="entry name" value="CTLH"/>
    <property type="match status" value="1"/>
</dbReference>
<dbReference type="SMART" id="SM00449">
    <property type="entry name" value="SPRY"/>
    <property type="match status" value="1"/>
</dbReference>
<proteinExistence type="inferred from homology"/>
<protein>
    <recommendedName>
        <fullName evidence="7">Ran-binding protein 9</fullName>
    </recommendedName>
</protein>
<comment type="similarity">
    <text evidence="1">Belongs to the RANBP9/10 family.</text>
</comment>
<evidence type="ECO:0000256" key="2">
    <source>
        <dbReference type="SAM" id="MobiDB-lite"/>
    </source>
</evidence>
<name>A0AAD9K898_9ANNE</name>
<dbReference type="InterPro" id="IPR001870">
    <property type="entry name" value="B30.2/SPRY"/>
</dbReference>
<dbReference type="SMART" id="SM00667">
    <property type="entry name" value="LisH"/>
    <property type="match status" value="1"/>
</dbReference>
<dbReference type="PROSITE" id="PS50896">
    <property type="entry name" value="LISH"/>
    <property type="match status" value="1"/>
</dbReference>
<dbReference type="InterPro" id="IPR035782">
    <property type="entry name" value="SPRY_RanBP9/10"/>
</dbReference>
<feature type="compositionally biased region" description="Polar residues" evidence="2">
    <location>
        <begin position="479"/>
        <end position="500"/>
    </location>
</feature>
<dbReference type="Pfam" id="PF08513">
    <property type="entry name" value="LisH"/>
    <property type="match status" value="1"/>
</dbReference>
<dbReference type="PROSITE" id="PS50188">
    <property type="entry name" value="B302_SPRY"/>
    <property type="match status" value="1"/>
</dbReference>
<dbReference type="PANTHER" id="PTHR12864">
    <property type="entry name" value="RAN BINDING PROTEIN 9-RELATED"/>
    <property type="match status" value="1"/>
</dbReference>
<dbReference type="SMART" id="SM00668">
    <property type="entry name" value="CTLH"/>
    <property type="match status" value="1"/>
</dbReference>
<dbReference type="CDD" id="cd12909">
    <property type="entry name" value="SPRY_RanBP9_10"/>
    <property type="match status" value="1"/>
</dbReference>
<feature type="region of interest" description="Disordered" evidence="2">
    <location>
        <begin position="478"/>
        <end position="511"/>
    </location>
</feature>
<feature type="domain" description="B30.2/SPRY" evidence="3">
    <location>
        <begin position="19"/>
        <end position="206"/>
    </location>
</feature>
<dbReference type="InterPro" id="IPR006594">
    <property type="entry name" value="LisH"/>
</dbReference>
<feature type="domain" description="CTLH" evidence="4">
    <location>
        <begin position="275"/>
        <end position="332"/>
    </location>
</feature>
<keyword evidence="6" id="KW-1185">Reference proteome</keyword>
<dbReference type="Pfam" id="PF10607">
    <property type="entry name" value="CTLH"/>
    <property type="match status" value="2"/>
</dbReference>
<dbReference type="InterPro" id="IPR013144">
    <property type="entry name" value="CRA_dom"/>
</dbReference>
<evidence type="ECO:0000259" key="3">
    <source>
        <dbReference type="PROSITE" id="PS50188"/>
    </source>
</evidence>
<dbReference type="InterPro" id="IPR003877">
    <property type="entry name" value="SPRY_dom"/>
</dbReference>
<evidence type="ECO:0008006" key="7">
    <source>
        <dbReference type="Google" id="ProtNLM"/>
    </source>
</evidence>
<dbReference type="SMART" id="SM00757">
    <property type="entry name" value="CRA"/>
    <property type="match status" value="1"/>
</dbReference>
<organism evidence="5 6">
    <name type="scientific">Paralvinella palmiformis</name>
    <dbReference type="NCBI Taxonomy" id="53620"/>
    <lineage>
        <taxon>Eukaryota</taxon>
        <taxon>Metazoa</taxon>
        <taxon>Spiralia</taxon>
        <taxon>Lophotrochozoa</taxon>
        <taxon>Annelida</taxon>
        <taxon>Polychaeta</taxon>
        <taxon>Sedentaria</taxon>
        <taxon>Canalipalpata</taxon>
        <taxon>Terebellida</taxon>
        <taxon>Terebelliformia</taxon>
        <taxon>Alvinellidae</taxon>
        <taxon>Paralvinella</taxon>
    </lineage>
</organism>
<dbReference type="Proteomes" id="UP001208570">
    <property type="component" value="Unassembled WGS sequence"/>
</dbReference>
<dbReference type="Pfam" id="PF00622">
    <property type="entry name" value="SPRY"/>
    <property type="match status" value="1"/>
</dbReference>
<dbReference type="InterPro" id="IPR043136">
    <property type="entry name" value="B30.2/SPRY_sf"/>
</dbReference>
<dbReference type="AlphaFoldDB" id="A0AAD9K898"/>
<evidence type="ECO:0000313" key="5">
    <source>
        <dbReference type="EMBL" id="KAK2166804.1"/>
    </source>
</evidence>
<accession>A0AAD9K898</accession>